<evidence type="ECO:0000313" key="2">
    <source>
        <dbReference type="EMBL" id="MTI24257.1"/>
    </source>
</evidence>
<dbReference type="InterPro" id="IPR052918">
    <property type="entry name" value="Motility_Chemotaxis_Reg"/>
</dbReference>
<keyword evidence="1" id="KW-0732">Signal</keyword>
<dbReference type="EMBL" id="SMLW01000389">
    <property type="protein sequence ID" value="MTI24257.1"/>
    <property type="molecule type" value="Genomic_DNA"/>
</dbReference>
<comment type="caution">
    <text evidence="2">The sequence shown here is derived from an EMBL/GenBank/DDBJ whole genome shotgun (WGS) entry which is preliminary data.</text>
</comment>
<reference evidence="2 3" key="1">
    <citation type="submission" date="2019-02" db="EMBL/GenBank/DDBJ databases">
        <authorList>
            <person name="Goldberg S.R."/>
            <person name="Haltli B.A."/>
            <person name="Correa H."/>
            <person name="Russell K.G."/>
        </authorList>
    </citation>
    <scope>NUCLEOTIDE SEQUENCE [LARGE SCALE GENOMIC DNA]</scope>
    <source>
        <strain evidence="2 3">JCM 16186</strain>
    </source>
</reference>
<proteinExistence type="predicted"/>
<dbReference type="PANTHER" id="PTHR35580">
    <property type="entry name" value="CELL SURFACE GLYCOPROTEIN (S-LAYER PROTEIN)-LIKE PROTEIN"/>
    <property type="match status" value="1"/>
</dbReference>
<evidence type="ECO:0000313" key="3">
    <source>
        <dbReference type="Proteomes" id="UP000798808"/>
    </source>
</evidence>
<name>A0ABW9RJJ7_9BACT</name>
<accession>A0ABW9RJJ7</accession>
<dbReference type="Proteomes" id="UP000798808">
    <property type="component" value="Unassembled WGS sequence"/>
</dbReference>
<dbReference type="SUPFAM" id="SSF101898">
    <property type="entry name" value="NHL repeat"/>
    <property type="match status" value="1"/>
</dbReference>
<protein>
    <submittedName>
        <fullName evidence="2">Gliding motility-associated C-terminal domain-containing protein</fullName>
    </submittedName>
</protein>
<sequence length="747" mass="82532">MKKYIYIFLFMSATLAAHAQCFNTIEELNTNQLYFFESVRDPYGNTYAVASFRGTITIGHLTFQGIGTTQFSLLVMKFDKNNNPVWGFAADGESNVYGKHIELDNNNDIVIGGSFSGPSLDFGCKTIYNSGRWGMFVAKINKHGEFVWVIESKGPGDRYTTALSVAPDNSIILTGTFVAPNELSFGNKTTQGIGGYDMFIAKFSGEGMPLWIRSFGGASSYDYVYDVEINTLGEAFITGNFTGKSIDFDGTVFEPGNPSQNYFLAKLDQDGQVKWAKTTDQNCVALGYNLALDEQENVYATGRYYNTAAIEGKSISAVGSADIFLFKYNGEGQNSWLRSVGGSGFDNGYKLASGNGKLSLSAYYYSSDFFIGSTEVINSSGDSNAFIADFDTDGQFGCVINYDLGYETYINDLEYDSLNNISIVKEINYLTSTTLELLTNDTTWLREPDMPGVLDFNLGEDLLLCDGETRMLHINVPCDGSIEWQDGTSADSMLIDHPGIYWAKVTKDSDSAADTIAVTYMDHFKPLASLDTMVCAETEVQFNITDPVADTYYWSTGQSNPTVSIRQSGEFWVERQNQCYTIRDTFNIAHVPPMQVELGKDTVMCAPAEPFVLNAAVPGATSYLWSTGDTTPEIAVTATGQYSVQVFNECEVKRDTINVRFIPAKVSFLPNIITPNGDALNDTFILPENMLPSEIMIMNRWGKQVYYSNEYNNTWQAEGLTEGVYFYQVQGGKCASQTISGAIHVMK</sequence>
<dbReference type="RefSeq" id="WP_155170066.1">
    <property type="nucleotide sequence ID" value="NZ_BAAAFL010000023.1"/>
</dbReference>
<dbReference type="PANTHER" id="PTHR35580:SF1">
    <property type="entry name" value="PHYTASE-LIKE DOMAIN-CONTAINING PROTEIN"/>
    <property type="match status" value="1"/>
</dbReference>
<gene>
    <name evidence="2" type="ORF">E1163_04795</name>
</gene>
<keyword evidence="3" id="KW-1185">Reference proteome</keyword>
<dbReference type="Pfam" id="PF13585">
    <property type="entry name" value="CHU_C"/>
    <property type="match status" value="1"/>
</dbReference>
<feature type="signal peptide" evidence="1">
    <location>
        <begin position="1"/>
        <end position="19"/>
    </location>
</feature>
<feature type="chain" id="PRO_5046481865" evidence="1">
    <location>
        <begin position="20"/>
        <end position="747"/>
    </location>
</feature>
<evidence type="ECO:0000256" key="1">
    <source>
        <dbReference type="SAM" id="SignalP"/>
    </source>
</evidence>
<organism evidence="2 3">
    <name type="scientific">Fulvivirga kasyanovii</name>
    <dbReference type="NCBI Taxonomy" id="396812"/>
    <lineage>
        <taxon>Bacteria</taxon>
        <taxon>Pseudomonadati</taxon>
        <taxon>Bacteroidota</taxon>
        <taxon>Cytophagia</taxon>
        <taxon>Cytophagales</taxon>
        <taxon>Fulvivirgaceae</taxon>
        <taxon>Fulvivirga</taxon>
    </lineage>
</organism>